<evidence type="ECO:0000256" key="4">
    <source>
        <dbReference type="ARBA" id="ARBA00023242"/>
    </source>
</evidence>
<proteinExistence type="predicted"/>
<keyword evidence="3" id="KW-0804">Transcription</keyword>
<protein>
    <recommendedName>
        <fullName evidence="6">BRK domain-containing protein</fullName>
    </recommendedName>
</protein>
<feature type="domain" description="BRK" evidence="6">
    <location>
        <begin position="134"/>
        <end position="167"/>
    </location>
</feature>
<dbReference type="SUPFAM" id="SSF160481">
    <property type="entry name" value="BRK domain-like"/>
    <property type="match status" value="2"/>
</dbReference>
<gene>
    <name evidence="7" type="ORF">NDN08_002316</name>
</gene>
<dbReference type="GO" id="GO:0005634">
    <property type="term" value="C:nucleus"/>
    <property type="evidence" value="ECO:0007669"/>
    <property type="project" value="UniProtKB-SubCell"/>
</dbReference>
<organism evidence="7 8">
    <name type="scientific">Rhodosorus marinus</name>
    <dbReference type="NCBI Taxonomy" id="101924"/>
    <lineage>
        <taxon>Eukaryota</taxon>
        <taxon>Rhodophyta</taxon>
        <taxon>Stylonematophyceae</taxon>
        <taxon>Stylonematales</taxon>
        <taxon>Stylonemataceae</taxon>
        <taxon>Rhodosorus</taxon>
    </lineage>
</organism>
<dbReference type="Pfam" id="PF07533">
    <property type="entry name" value="BRK"/>
    <property type="match status" value="2"/>
</dbReference>
<dbReference type="InterPro" id="IPR037259">
    <property type="entry name" value="BRK_sf"/>
</dbReference>
<evidence type="ECO:0000313" key="7">
    <source>
        <dbReference type="EMBL" id="KAJ8905811.1"/>
    </source>
</evidence>
<sequence length="277" mass="30290">MICEMDDEMMMEMDDHNPVDYAHEQNRADHFHPAGEHVVEQPVASEISLPAPVETHSPRPVVVVVNGREYASGQHVTIWNKTEKRKIAGNAAPLGKNLAAYLRKHPDCEVYSNQNVDLSANKKGDFVQPTGLGAHVPIWNRVERRKIAGNAAPLAKNLEAYLGRHPDCEPYAGQDKRNPSEKSTKSAPPRLAPPPSQPVVIPEDLPAAAHVMPMDPWMIGVEVEVEVEERGDPHMFEVVFEQDGLPAIDFSSSHGFSPTGYLSLGNVPAPGIGSIEG</sequence>
<dbReference type="Gene3D" id="3.40.5.120">
    <property type="match status" value="2"/>
</dbReference>
<name>A0AAV8UTC5_9RHOD</name>
<dbReference type="EMBL" id="JAMWBK010000004">
    <property type="protein sequence ID" value="KAJ8905811.1"/>
    <property type="molecule type" value="Genomic_DNA"/>
</dbReference>
<evidence type="ECO:0000256" key="5">
    <source>
        <dbReference type="SAM" id="MobiDB-lite"/>
    </source>
</evidence>
<feature type="region of interest" description="Disordered" evidence="5">
    <location>
        <begin position="166"/>
        <end position="198"/>
    </location>
</feature>
<evidence type="ECO:0000256" key="2">
    <source>
        <dbReference type="ARBA" id="ARBA00023015"/>
    </source>
</evidence>
<dbReference type="InterPro" id="IPR006576">
    <property type="entry name" value="BRK_domain"/>
</dbReference>
<dbReference type="AlphaFoldDB" id="A0AAV8UTC5"/>
<feature type="compositionally biased region" description="Basic and acidic residues" evidence="5">
    <location>
        <begin position="166"/>
        <end position="184"/>
    </location>
</feature>
<comment type="caution">
    <text evidence="7">The sequence shown here is derived from an EMBL/GenBank/DDBJ whole genome shotgun (WGS) entry which is preliminary data.</text>
</comment>
<keyword evidence="2" id="KW-0805">Transcription regulation</keyword>
<keyword evidence="4" id="KW-0539">Nucleus</keyword>
<evidence type="ECO:0000256" key="1">
    <source>
        <dbReference type="ARBA" id="ARBA00004123"/>
    </source>
</evidence>
<keyword evidence="8" id="KW-1185">Reference proteome</keyword>
<evidence type="ECO:0000256" key="3">
    <source>
        <dbReference type="ARBA" id="ARBA00023163"/>
    </source>
</evidence>
<dbReference type="Proteomes" id="UP001157974">
    <property type="component" value="Unassembled WGS sequence"/>
</dbReference>
<feature type="domain" description="BRK" evidence="6">
    <location>
        <begin position="74"/>
        <end position="111"/>
    </location>
</feature>
<evidence type="ECO:0000259" key="6">
    <source>
        <dbReference type="Pfam" id="PF07533"/>
    </source>
</evidence>
<evidence type="ECO:0000313" key="8">
    <source>
        <dbReference type="Proteomes" id="UP001157974"/>
    </source>
</evidence>
<accession>A0AAV8UTC5</accession>
<reference evidence="7 8" key="1">
    <citation type="journal article" date="2023" name="Nat. Commun.">
        <title>Origin of minicircular mitochondrial genomes in red algae.</title>
        <authorList>
            <person name="Lee Y."/>
            <person name="Cho C.H."/>
            <person name="Lee Y.M."/>
            <person name="Park S.I."/>
            <person name="Yang J.H."/>
            <person name="West J.A."/>
            <person name="Bhattacharya D."/>
            <person name="Yoon H.S."/>
        </authorList>
    </citation>
    <scope>NUCLEOTIDE SEQUENCE [LARGE SCALE GENOMIC DNA]</scope>
    <source>
        <strain evidence="7 8">CCMP1338</strain>
        <tissue evidence="7">Whole cell</tissue>
    </source>
</reference>
<comment type="subcellular location">
    <subcellularLocation>
        <location evidence="1">Nucleus</location>
    </subcellularLocation>
</comment>